<dbReference type="Proteomes" id="UP001458880">
    <property type="component" value="Unassembled WGS sequence"/>
</dbReference>
<evidence type="ECO:0000313" key="2">
    <source>
        <dbReference type="Proteomes" id="UP001458880"/>
    </source>
</evidence>
<gene>
    <name evidence="1" type="ORF">QE152_g35813</name>
</gene>
<reference evidence="1 2" key="1">
    <citation type="journal article" date="2024" name="BMC Genomics">
        <title>De novo assembly and annotation of Popillia japonica's genome with initial clues to its potential as an invasive pest.</title>
        <authorList>
            <person name="Cucini C."/>
            <person name="Boschi S."/>
            <person name="Funari R."/>
            <person name="Cardaioli E."/>
            <person name="Iannotti N."/>
            <person name="Marturano G."/>
            <person name="Paoli F."/>
            <person name="Bruttini M."/>
            <person name="Carapelli A."/>
            <person name="Frati F."/>
            <person name="Nardi F."/>
        </authorList>
    </citation>
    <scope>NUCLEOTIDE SEQUENCE [LARGE SCALE GENOMIC DNA]</scope>
    <source>
        <strain evidence="1">DMR45628</strain>
    </source>
</reference>
<proteinExistence type="predicted"/>
<evidence type="ECO:0000313" key="1">
    <source>
        <dbReference type="EMBL" id="KAK9688066.1"/>
    </source>
</evidence>
<accession>A0AAW1IEB5</accession>
<sequence>MEWRKPKEPASRKAKTDRLAGIHLAALLWRWRDTLLVDFLHERLLPIGYQRVVVFHDKCLVTHSCINPRKIGSDLLDNTGTFALYPYLFGPLKEELRSDHCNDKKVLEKFVRNWIQTRSYSLMTQLNNFDSSISVSLFSLITDIQPLWISTLAFVGDRQTNDAFYAS</sequence>
<keyword evidence="2" id="KW-1185">Reference proteome</keyword>
<name>A0AAW1IEB5_POPJA</name>
<dbReference type="EMBL" id="JASPKY010000609">
    <property type="protein sequence ID" value="KAK9688066.1"/>
    <property type="molecule type" value="Genomic_DNA"/>
</dbReference>
<dbReference type="AlphaFoldDB" id="A0AAW1IEB5"/>
<protein>
    <submittedName>
        <fullName evidence="1">Uncharacterized protein</fullName>
    </submittedName>
</protein>
<organism evidence="1 2">
    <name type="scientific">Popillia japonica</name>
    <name type="common">Japanese beetle</name>
    <dbReference type="NCBI Taxonomy" id="7064"/>
    <lineage>
        <taxon>Eukaryota</taxon>
        <taxon>Metazoa</taxon>
        <taxon>Ecdysozoa</taxon>
        <taxon>Arthropoda</taxon>
        <taxon>Hexapoda</taxon>
        <taxon>Insecta</taxon>
        <taxon>Pterygota</taxon>
        <taxon>Neoptera</taxon>
        <taxon>Endopterygota</taxon>
        <taxon>Coleoptera</taxon>
        <taxon>Polyphaga</taxon>
        <taxon>Scarabaeiformia</taxon>
        <taxon>Scarabaeidae</taxon>
        <taxon>Rutelinae</taxon>
        <taxon>Popillia</taxon>
    </lineage>
</organism>
<comment type="caution">
    <text evidence="1">The sequence shown here is derived from an EMBL/GenBank/DDBJ whole genome shotgun (WGS) entry which is preliminary data.</text>
</comment>